<dbReference type="AlphaFoldDB" id="A0A6J4VAM0"/>
<feature type="region of interest" description="Disordered" evidence="1">
    <location>
        <begin position="1"/>
        <end position="113"/>
    </location>
</feature>
<dbReference type="EC" id="2.1.1.72" evidence="2"/>
<keyword evidence="2" id="KW-0489">Methyltransferase</keyword>
<organism evidence="2">
    <name type="scientific">uncultured Thermomicrobiales bacterium</name>
    <dbReference type="NCBI Taxonomy" id="1645740"/>
    <lineage>
        <taxon>Bacteria</taxon>
        <taxon>Pseudomonadati</taxon>
        <taxon>Thermomicrobiota</taxon>
        <taxon>Thermomicrobia</taxon>
        <taxon>Thermomicrobiales</taxon>
        <taxon>environmental samples</taxon>
    </lineage>
</organism>
<evidence type="ECO:0000256" key="1">
    <source>
        <dbReference type="SAM" id="MobiDB-lite"/>
    </source>
</evidence>
<protein>
    <submittedName>
        <fullName evidence="2">Type III restriction-modification system methylation subunit</fullName>
        <ecNumber evidence="2">2.1.1.72</ecNumber>
    </submittedName>
</protein>
<keyword evidence="2" id="KW-0808">Transferase</keyword>
<feature type="non-terminal residue" evidence="2">
    <location>
        <position position="113"/>
    </location>
</feature>
<evidence type="ECO:0000313" key="2">
    <source>
        <dbReference type="EMBL" id="CAA9573834.1"/>
    </source>
</evidence>
<dbReference type="EMBL" id="CADCWF010000276">
    <property type="protein sequence ID" value="CAA9573834.1"/>
    <property type="molecule type" value="Genomic_DNA"/>
</dbReference>
<reference evidence="2" key="1">
    <citation type="submission" date="2020-02" db="EMBL/GenBank/DDBJ databases">
        <authorList>
            <person name="Meier V. D."/>
        </authorList>
    </citation>
    <scope>NUCLEOTIDE SEQUENCE</scope>
    <source>
        <strain evidence="2">AVDCRST_MAG59</strain>
    </source>
</reference>
<dbReference type="GO" id="GO:0032259">
    <property type="term" value="P:methylation"/>
    <property type="evidence" value="ECO:0007669"/>
    <property type="project" value="UniProtKB-KW"/>
</dbReference>
<proteinExistence type="predicted"/>
<sequence>DRAQHPLLRRQPRHPPPPRPGGVGRPRLPGPALQLQARRQRALQGEERRGEPRPDRGVHRHLAVGPCHRADLRRPDRRGARQRRPDGLGAAPVRRLQRHDGLPFDDGGAVGRM</sequence>
<gene>
    <name evidence="2" type="ORF">AVDCRST_MAG59-3882</name>
</gene>
<dbReference type="GO" id="GO:0009007">
    <property type="term" value="F:site-specific DNA-methyltransferase (adenine-specific) activity"/>
    <property type="evidence" value="ECO:0007669"/>
    <property type="project" value="UniProtKB-EC"/>
</dbReference>
<feature type="compositionally biased region" description="Basic and acidic residues" evidence="1">
    <location>
        <begin position="68"/>
        <end position="86"/>
    </location>
</feature>
<name>A0A6J4VAM0_9BACT</name>
<feature type="non-terminal residue" evidence="2">
    <location>
        <position position="1"/>
    </location>
</feature>
<accession>A0A6J4VAM0</accession>
<feature type="compositionally biased region" description="Basic and acidic residues" evidence="1">
    <location>
        <begin position="44"/>
        <end position="57"/>
    </location>
</feature>
<feature type="compositionally biased region" description="Low complexity" evidence="1">
    <location>
        <begin position="25"/>
        <end position="37"/>
    </location>
</feature>